<organism evidence="5 6">
    <name type="scientific">Faecalimonas umbilicata</name>
    <dbReference type="NCBI Taxonomy" id="1912855"/>
    <lineage>
        <taxon>Bacteria</taxon>
        <taxon>Bacillati</taxon>
        <taxon>Bacillota</taxon>
        <taxon>Clostridia</taxon>
        <taxon>Lachnospirales</taxon>
        <taxon>Lachnospiraceae</taxon>
        <taxon>Faecalimonas</taxon>
    </lineage>
</organism>
<dbReference type="EMBL" id="BHEO01000002">
    <property type="protein sequence ID" value="GBU04541.1"/>
    <property type="molecule type" value="Genomic_DNA"/>
</dbReference>
<accession>A0A4V2UNU2</accession>
<evidence type="ECO:0000313" key="6">
    <source>
        <dbReference type="Proteomes" id="UP000294613"/>
    </source>
</evidence>
<dbReference type="Proteomes" id="UP000294613">
    <property type="component" value="Unassembled WGS sequence"/>
</dbReference>
<dbReference type="EMBL" id="SLZV01000029">
    <property type="protein sequence ID" value="TCS63371.1"/>
    <property type="molecule type" value="Genomic_DNA"/>
</dbReference>
<evidence type="ECO:0000313" key="5">
    <source>
        <dbReference type="EMBL" id="TCS63371.1"/>
    </source>
</evidence>
<dbReference type="EMBL" id="BHEO01000002">
    <property type="protein sequence ID" value="GBU03497.1"/>
    <property type="molecule type" value="Genomic_DNA"/>
</dbReference>
<reference evidence="5 6" key="2">
    <citation type="submission" date="2019-03" db="EMBL/GenBank/DDBJ databases">
        <title>Genomic Encyclopedia of Type Strains, Phase IV (KMG-IV): sequencing the most valuable type-strain genomes for metagenomic binning, comparative biology and taxonomic classification.</title>
        <authorList>
            <person name="Goeker M."/>
        </authorList>
    </citation>
    <scope>NUCLEOTIDE SEQUENCE [LARGE SCALE GENOMIC DNA]</scope>
    <source>
        <strain evidence="5 6">DSM 103426</strain>
    </source>
</reference>
<dbReference type="EMBL" id="BHEO01000008">
    <property type="protein sequence ID" value="GBU04933.1"/>
    <property type="molecule type" value="Genomic_DNA"/>
</dbReference>
<evidence type="ECO:0000313" key="2">
    <source>
        <dbReference type="EMBL" id="GBU04541.1"/>
    </source>
</evidence>
<evidence type="ECO:0000313" key="7">
    <source>
        <dbReference type="Proteomes" id="UP000702954"/>
    </source>
</evidence>
<gene>
    <name evidence="5" type="ORF">EDD74_12935</name>
    <name evidence="1" type="ORF">FAEUMB_00380</name>
    <name evidence="2" type="ORF">FAEUMB_10820</name>
    <name evidence="3" type="ORF">FAEUMB_14390</name>
    <name evidence="4" type="ORF">FAEUMB_14740</name>
</gene>
<name>A0A4V2UNU2_9FIRM</name>
<evidence type="ECO:0000313" key="3">
    <source>
        <dbReference type="EMBL" id="GBU04898.1"/>
    </source>
</evidence>
<dbReference type="Proteomes" id="UP000702954">
    <property type="component" value="Unassembled WGS sequence"/>
</dbReference>
<sequence>MERIKGLVPNFGTERQGEEMQYRIEYEFEKCCSYIDSSKALIKHLKRQEKRGISDIRKVYKNGISESVMDVYQKYITR</sequence>
<comment type="caution">
    <text evidence="5">The sequence shown here is derived from an EMBL/GenBank/DDBJ whole genome shotgun (WGS) entry which is preliminary data.</text>
</comment>
<keyword evidence="7" id="KW-1185">Reference proteome</keyword>
<evidence type="ECO:0000313" key="4">
    <source>
        <dbReference type="EMBL" id="GBU04933.1"/>
    </source>
</evidence>
<dbReference type="EMBL" id="BHEO01000005">
    <property type="protein sequence ID" value="GBU04898.1"/>
    <property type="molecule type" value="Genomic_DNA"/>
</dbReference>
<protein>
    <submittedName>
        <fullName evidence="5">Uncharacterized protein</fullName>
    </submittedName>
</protein>
<dbReference type="AlphaFoldDB" id="A0A4V2UNU2"/>
<reference evidence="1 7" key="1">
    <citation type="journal article" date="2018" name="Int. J. Syst. Evol. Microbiol.">
        <title>Draft Genome Sequence of Faecalimonas umbilicata JCM 30896T, an Acetate-Producing Bacterium Isolated from Human Feces.</title>
        <authorList>
            <person name="Sakamoto M."/>
            <person name="Ikeyama N."/>
            <person name="Yuki M."/>
            <person name="Ohkuma M."/>
        </authorList>
    </citation>
    <scope>NUCLEOTIDE SEQUENCE [LARGE SCALE GENOMIC DNA]</scope>
    <source>
        <strain evidence="1 7">EGH7</strain>
    </source>
</reference>
<evidence type="ECO:0000313" key="1">
    <source>
        <dbReference type="EMBL" id="GBU03497.1"/>
    </source>
</evidence>
<dbReference type="RefSeq" id="WP_116440883.1">
    <property type="nucleotide sequence ID" value="NZ_BHEO01000002.1"/>
</dbReference>
<proteinExistence type="predicted"/>